<reference evidence="2 4" key="2">
    <citation type="submission" date="2018-06" db="EMBL/GenBank/DDBJ databases">
        <authorList>
            <consortium name="Pathogen Informatics"/>
            <person name="Doyle S."/>
        </authorList>
    </citation>
    <scope>NUCLEOTIDE SEQUENCE [LARGE SCALE GENOMIC DNA]</scope>
    <source>
        <strain evidence="2 4">NCTC11012</strain>
    </source>
</reference>
<dbReference type="AlphaFoldDB" id="A0A378QQN2"/>
<evidence type="ECO:0000313" key="2">
    <source>
        <dbReference type="EMBL" id="STZ03185.1"/>
    </source>
</evidence>
<dbReference type="EMBL" id="UGQF01000001">
    <property type="protein sequence ID" value="STZ03185.1"/>
    <property type="molecule type" value="Genomic_DNA"/>
</dbReference>
<evidence type="ECO:0008006" key="5">
    <source>
        <dbReference type="Google" id="ProtNLM"/>
    </source>
</evidence>
<dbReference type="Proteomes" id="UP000254618">
    <property type="component" value="Unassembled WGS sequence"/>
</dbReference>
<sequence length="391" mass="44792">MKYPLTIIAITLLSLTACDNKPNSPPTPNTKPHQAEQTFVDATPTSPTPVAQSTNPQAIDCQAITNTLNAIDINSQIDDFDQADKLLNHCLPTADNTTQIKWATQYQLAYQRFLSFWQGDTFLLDDTEFDQLNQVMYDIHYNKKYNESDIATLHPKAQYFIKQVKQNKLKIADYCEGEFGFVNDYQAFAKLFTPHLPKDQAVMIERLASDNQEPLWCDAGLSISLDELIERALFWQDYQKMYPQSVFIDDAKRLSLFYEYLLFFGSDNTRWLNDDKTKFITYINENDETFTDEASFVKLAKHDSELGKHDSELGKKAQAFLAFIATPTDERDDKYPINPANLDKRHLDDPSQIEDWERATLQLMTALDKTKVDTPSCISTPICLPDTSDKP</sequence>
<name>A0A378QQN2_9GAMM</name>
<gene>
    <name evidence="1" type="ORF">B5J93_03335</name>
    <name evidence="2" type="ORF">NCTC11012_01420</name>
</gene>
<evidence type="ECO:0000313" key="1">
    <source>
        <dbReference type="EMBL" id="OPH39679.1"/>
    </source>
</evidence>
<proteinExistence type="predicted"/>
<dbReference type="EMBL" id="MXAP01000029">
    <property type="protein sequence ID" value="OPH39679.1"/>
    <property type="molecule type" value="Genomic_DNA"/>
</dbReference>
<reference evidence="1 3" key="1">
    <citation type="submission" date="2017-03" db="EMBL/GenBank/DDBJ databases">
        <title>Draft genome sequence of Moraxella equi CCUG 4950T type strain.</title>
        <authorList>
            <person name="Salva-Serra F."/>
            <person name="Engstrom-Jakobsson H."/>
            <person name="Thorell K."/>
            <person name="Jaen-Luchoro D."/>
            <person name="Gonzales-Siles L."/>
            <person name="Karlsson R."/>
            <person name="Yazdan S."/>
            <person name="Boulund F."/>
            <person name="Johnning A."/>
            <person name="Engstrand L."/>
            <person name="Kristiansson E."/>
            <person name="Moore E."/>
        </authorList>
    </citation>
    <scope>NUCLEOTIDE SEQUENCE [LARGE SCALE GENOMIC DNA]</scope>
    <source>
        <strain evidence="1 3">CCUG 4950</strain>
    </source>
</reference>
<dbReference type="RefSeq" id="WP_079324582.1">
    <property type="nucleotide sequence ID" value="NZ_MXAP01000029.1"/>
</dbReference>
<dbReference type="PROSITE" id="PS51257">
    <property type="entry name" value="PROKAR_LIPOPROTEIN"/>
    <property type="match status" value="1"/>
</dbReference>
<accession>A0A378QQN2</accession>
<organism evidence="2 4">
    <name type="scientific">Moraxella equi</name>
    <dbReference type="NCBI Taxonomy" id="60442"/>
    <lineage>
        <taxon>Bacteria</taxon>
        <taxon>Pseudomonadati</taxon>
        <taxon>Pseudomonadota</taxon>
        <taxon>Gammaproteobacteria</taxon>
        <taxon>Moraxellales</taxon>
        <taxon>Moraxellaceae</taxon>
        <taxon>Moraxella</taxon>
    </lineage>
</organism>
<evidence type="ECO:0000313" key="3">
    <source>
        <dbReference type="Proteomes" id="UP000190777"/>
    </source>
</evidence>
<dbReference type="Proteomes" id="UP000190777">
    <property type="component" value="Unassembled WGS sequence"/>
</dbReference>
<keyword evidence="3" id="KW-1185">Reference proteome</keyword>
<protein>
    <recommendedName>
        <fullName evidence="5">Lipoprotein</fullName>
    </recommendedName>
</protein>
<evidence type="ECO:0000313" key="4">
    <source>
        <dbReference type="Proteomes" id="UP000254618"/>
    </source>
</evidence>